<evidence type="ECO:0000259" key="1">
    <source>
        <dbReference type="PROSITE" id="PS01031"/>
    </source>
</evidence>
<dbReference type="Gene3D" id="2.60.40.790">
    <property type="match status" value="1"/>
</dbReference>
<dbReference type="EMBL" id="CABM01000046">
    <property type="protein sequence ID" value="CBH97669.1"/>
    <property type="molecule type" value="Genomic_DNA"/>
</dbReference>
<dbReference type="PROSITE" id="PS01031">
    <property type="entry name" value="SHSP"/>
    <property type="match status" value="1"/>
</dbReference>
<dbReference type="Pfam" id="PF00011">
    <property type="entry name" value="HSP20"/>
    <property type="match status" value="1"/>
</dbReference>
<protein>
    <submittedName>
        <fullName evidence="2">Heat shock protein, Hsp20 family</fullName>
    </submittedName>
</protein>
<gene>
    <name evidence="2" type="ORF">CARN2_3143</name>
</gene>
<accession>E6PRW3</accession>
<dbReference type="SUPFAM" id="SSF49764">
    <property type="entry name" value="HSP20-like chaperones"/>
    <property type="match status" value="1"/>
</dbReference>
<dbReference type="InterPro" id="IPR008978">
    <property type="entry name" value="HSP20-like_chaperone"/>
</dbReference>
<comment type="caution">
    <text evidence="2">The sequence shown here is derived from an EMBL/GenBank/DDBJ whole genome shotgun (WGS) entry which is preliminary data.</text>
</comment>
<dbReference type="InterPro" id="IPR002068">
    <property type="entry name" value="A-crystallin/Hsp20_dom"/>
</dbReference>
<organism evidence="2">
    <name type="scientific">mine drainage metagenome</name>
    <dbReference type="NCBI Taxonomy" id="410659"/>
    <lineage>
        <taxon>unclassified sequences</taxon>
        <taxon>metagenomes</taxon>
        <taxon>ecological metagenomes</taxon>
    </lineage>
</organism>
<reference evidence="2" key="1">
    <citation type="submission" date="2009-10" db="EMBL/GenBank/DDBJ databases">
        <title>Diversity of trophic interactions inside an arsenic-rich microbial ecosystem.</title>
        <authorList>
            <person name="Bertin P.N."/>
            <person name="Heinrich-Salmeron A."/>
            <person name="Pelletier E."/>
            <person name="Goulhen-Chollet F."/>
            <person name="Arsene-Ploetze F."/>
            <person name="Gallien S."/>
            <person name="Calteau A."/>
            <person name="Vallenet D."/>
            <person name="Casiot C."/>
            <person name="Chane-Woon-Ming B."/>
            <person name="Giloteaux L."/>
            <person name="Barakat M."/>
            <person name="Bonnefoy V."/>
            <person name="Bruneel O."/>
            <person name="Chandler M."/>
            <person name="Cleiss J."/>
            <person name="Duran R."/>
            <person name="Elbaz-Poulichet F."/>
            <person name="Fonknechten N."/>
            <person name="Lauga B."/>
            <person name="Mornico D."/>
            <person name="Ortet P."/>
            <person name="Schaeffer C."/>
            <person name="Siguier P."/>
            <person name="Alexander Thil Smith A."/>
            <person name="Van Dorsselaer A."/>
            <person name="Weissenbach J."/>
            <person name="Medigue C."/>
            <person name="Le Paslier D."/>
        </authorList>
    </citation>
    <scope>NUCLEOTIDE SEQUENCE</scope>
</reference>
<proteinExistence type="predicted"/>
<sequence>MVATLFRTPASLFADLDHLQREMERSFGLPTSIRAAGGSAFPAINIGSTADAVEVYAFAPGLDASKLDVTVDNNLLTLAGERKLAEPPKGGSVYAEERFDGVFRRVISLPDDVDPAQVEARYTDGVLRVRIARKAALQPRRIAIN</sequence>
<dbReference type="AlphaFoldDB" id="E6PRW3"/>
<dbReference type="CDD" id="cd06464">
    <property type="entry name" value="ACD_sHsps-like"/>
    <property type="match status" value="1"/>
</dbReference>
<feature type="domain" description="SHSP" evidence="1">
    <location>
        <begin position="35"/>
        <end position="145"/>
    </location>
</feature>
<dbReference type="PANTHER" id="PTHR11527">
    <property type="entry name" value="HEAT-SHOCK PROTEIN 20 FAMILY MEMBER"/>
    <property type="match status" value="1"/>
</dbReference>
<evidence type="ECO:0000313" key="2">
    <source>
        <dbReference type="EMBL" id="CBH97669.1"/>
    </source>
</evidence>
<name>E6PRW3_9ZZZZ</name>
<keyword evidence="2" id="KW-0346">Stress response</keyword>
<dbReference type="InterPro" id="IPR031107">
    <property type="entry name" value="Small_HSP"/>
</dbReference>